<dbReference type="Proteomes" id="UP000257884">
    <property type="component" value="Segment"/>
</dbReference>
<organism evidence="1 2">
    <name type="scientific">Escherichia phage EP335</name>
    <dbReference type="NCBI Taxonomy" id="2070199"/>
    <lineage>
        <taxon>Viruses</taxon>
        <taxon>Duplodnaviria</taxon>
        <taxon>Heunggongvirae</taxon>
        <taxon>Uroviricota</taxon>
        <taxon>Caudoviricetes</taxon>
        <taxon>Mktvariviridae</taxon>
        <taxon>Gordonclarkvirinae</taxon>
        <taxon>Nieuwekanaalvirus</taxon>
        <taxon>Nieuwekanaalvirus EP335</taxon>
    </lineage>
</organism>
<keyword evidence="2" id="KW-1185">Reference proteome</keyword>
<dbReference type="KEGG" id="vg:77949017"/>
<evidence type="ECO:0000313" key="2">
    <source>
        <dbReference type="Proteomes" id="UP000257884"/>
    </source>
</evidence>
<accession>A0A2Z3DMU0</accession>
<name>A0A2Z3DMU0_9CAUD</name>
<sequence length="58" mass="6548">MNKDEYKAHTIIVCRCVVALGATKKIAEELAKSHGYKDYIVVPTTKRHLELFVNGKSE</sequence>
<dbReference type="EMBL" id="MG748548">
    <property type="protein sequence ID" value="AVZ45145.1"/>
    <property type="molecule type" value="Genomic_DNA"/>
</dbReference>
<protein>
    <submittedName>
        <fullName evidence="1">Uncharacterized protein</fullName>
    </submittedName>
</protein>
<reference evidence="2" key="1">
    <citation type="submission" date="2018-01" db="EMBL/GenBank/DDBJ databases">
        <authorList>
            <person name="van Mierlo J.T."/>
            <person name="Hagens S."/>
            <person name="Witte S."/>
            <person name="Klamert S."/>
            <person name="van de Straat L."/>
        </authorList>
    </citation>
    <scope>NUCLEOTIDE SEQUENCE [LARGE SCALE GENOMIC DNA]</scope>
</reference>
<evidence type="ECO:0000313" key="1">
    <source>
        <dbReference type="EMBL" id="AVZ45145.1"/>
    </source>
</evidence>
<dbReference type="GeneID" id="77949017"/>
<proteinExistence type="predicted"/>
<dbReference type="RefSeq" id="YP_010672730.1">
    <property type="nucleotide sequence ID" value="NC_070979.1"/>
</dbReference>